<dbReference type="EMBL" id="JBGEHV010000029">
    <property type="protein sequence ID" value="MEY8040983.1"/>
    <property type="molecule type" value="Genomic_DNA"/>
</dbReference>
<sequence>MTETTYRTPELAELGEFTADTLGGSGEYVDGNGYFLP</sequence>
<dbReference type="RefSeq" id="WP_345355457.1">
    <property type="nucleotide sequence ID" value="NZ_BAABII010000001.1"/>
</dbReference>
<dbReference type="Proteomes" id="UP001564626">
    <property type="component" value="Unassembled WGS sequence"/>
</dbReference>
<proteinExistence type="predicted"/>
<comment type="caution">
    <text evidence="1">The sequence shown here is derived from an EMBL/GenBank/DDBJ whole genome shotgun (WGS) entry which is preliminary data.</text>
</comment>
<organism evidence="1 2">
    <name type="scientific">Saccharopolyspora cebuensis</name>
    <dbReference type="NCBI Taxonomy" id="418759"/>
    <lineage>
        <taxon>Bacteria</taxon>
        <taxon>Bacillati</taxon>
        <taxon>Actinomycetota</taxon>
        <taxon>Actinomycetes</taxon>
        <taxon>Pseudonocardiales</taxon>
        <taxon>Pseudonocardiaceae</taxon>
        <taxon>Saccharopolyspora</taxon>
    </lineage>
</organism>
<evidence type="ECO:0000313" key="1">
    <source>
        <dbReference type="EMBL" id="MEY8040983.1"/>
    </source>
</evidence>
<protein>
    <submittedName>
        <fullName evidence="1">Lasso RiPP family leader peptide-containing protein</fullName>
    </submittedName>
</protein>
<gene>
    <name evidence="1" type="ORF">AB8O55_16355</name>
</gene>
<keyword evidence="2" id="KW-1185">Reference proteome</keyword>
<dbReference type="NCBIfam" id="NF033521">
    <property type="entry name" value="lasso_leader_L3"/>
    <property type="match status" value="1"/>
</dbReference>
<name>A0ABV4CKH9_9PSEU</name>
<accession>A0ABV4CKH9</accession>
<evidence type="ECO:0000313" key="2">
    <source>
        <dbReference type="Proteomes" id="UP001564626"/>
    </source>
</evidence>
<reference evidence="1 2" key="1">
    <citation type="submission" date="2024-08" db="EMBL/GenBank/DDBJ databases">
        <title>Genome mining of Saccharopolyspora cebuensis PGLac3 from Nigerian medicinal plant.</title>
        <authorList>
            <person name="Ezeobiora C.E."/>
            <person name="Igbokwe N.H."/>
            <person name="Amin D.H."/>
            <person name="Mendie U.E."/>
        </authorList>
    </citation>
    <scope>NUCLEOTIDE SEQUENCE [LARGE SCALE GENOMIC DNA]</scope>
    <source>
        <strain evidence="1 2">PGLac3</strain>
    </source>
</reference>